<evidence type="ECO:0000313" key="2">
    <source>
        <dbReference type="EMBL" id="KAG2270738.1"/>
    </source>
</evidence>
<keyword evidence="3" id="KW-1185">Reference proteome</keyword>
<sequence length="118" mass="13548">MSVHHGNPLLQSLASIFFWNMMTSVHACSIADLLLRGHRLGLSEALAYQSHMFRNNTDLSFHSIANWSCVYMAELRMTHRHATEDELRQLRDNGFSAWLRSYVNDGLAEVCYISYPVT</sequence>
<organism evidence="2 3">
    <name type="scientific">Brassica carinata</name>
    <name type="common">Ethiopian mustard</name>
    <name type="synonym">Abyssinian cabbage</name>
    <dbReference type="NCBI Taxonomy" id="52824"/>
    <lineage>
        <taxon>Eukaryota</taxon>
        <taxon>Viridiplantae</taxon>
        <taxon>Streptophyta</taxon>
        <taxon>Embryophyta</taxon>
        <taxon>Tracheophyta</taxon>
        <taxon>Spermatophyta</taxon>
        <taxon>Magnoliopsida</taxon>
        <taxon>eudicotyledons</taxon>
        <taxon>Gunneridae</taxon>
        <taxon>Pentapetalae</taxon>
        <taxon>rosids</taxon>
        <taxon>malvids</taxon>
        <taxon>Brassicales</taxon>
        <taxon>Brassicaceae</taxon>
        <taxon>Brassiceae</taxon>
        <taxon>Brassica</taxon>
    </lineage>
</organism>
<protein>
    <submittedName>
        <fullName evidence="2">Uncharacterized protein</fullName>
    </submittedName>
</protein>
<evidence type="ECO:0000313" key="3">
    <source>
        <dbReference type="Proteomes" id="UP000886595"/>
    </source>
</evidence>
<accession>A0A8X7QN54</accession>
<dbReference type="OrthoDB" id="10456596at2759"/>
<dbReference type="Proteomes" id="UP000886595">
    <property type="component" value="Unassembled WGS sequence"/>
</dbReference>
<reference evidence="2 3" key="1">
    <citation type="submission" date="2020-02" db="EMBL/GenBank/DDBJ databases">
        <authorList>
            <person name="Ma Q."/>
            <person name="Huang Y."/>
            <person name="Song X."/>
            <person name="Pei D."/>
        </authorList>
    </citation>
    <scope>NUCLEOTIDE SEQUENCE [LARGE SCALE GENOMIC DNA]</scope>
    <source>
        <strain evidence="2">Sxm20200214</strain>
        <tissue evidence="2">Leaf</tissue>
    </source>
</reference>
<feature type="signal peptide" evidence="1">
    <location>
        <begin position="1"/>
        <end position="27"/>
    </location>
</feature>
<proteinExistence type="predicted"/>
<evidence type="ECO:0000256" key="1">
    <source>
        <dbReference type="SAM" id="SignalP"/>
    </source>
</evidence>
<comment type="caution">
    <text evidence="2">The sequence shown here is derived from an EMBL/GenBank/DDBJ whole genome shotgun (WGS) entry which is preliminary data.</text>
</comment>
<name>A0A8X7QN54_BRACI</name>
<gene>
    <name evidence="2" type="ORF">Bca52824_065293</name>
</gene>
<feature type="chain" id="PRO_5036451907" evidence="1">
    <location>
        <begin position="28"/>
        <end position="118"/>
    </location>
</feature>
<dbReference type="AlphaFoldDB" id="A0A8X7QN54"/>
<dbReference type="EMBL" id="JAAMPC010000013">
    <property type="protein sequence ID" value="KAG2270738.1"/>
    <property type="molecule type" value="Genomic_DNA"/>
</dbReference>
<keyword evidence="1" id="KW-0732">Signal</keyword>